<dbReference type="InterPro" id="IPR000531">
    <property type="entry name" value="Beta-barrel_TonB"/>
</dbReference>
<dbReference type="Gene3D" id="2.40.170.20">
    <property type="entry name" value="TonB-dependent receptor, beta-barrel domain"/>
    <property type="match status" value="1"/>
</dbReference>
<comment type="subcellular location">
    <subcellularLocation>
        <location evidence="1 10">Cell outer membrane</location>
        <topology evidence="1 10">Multi-pass membrane protein</topology>
    </subcellularLocation>
</comment>
<evidence type="ECO:0000256" key="9">
    <source>
        <dbReference type="ARBA" id="ARBA00023237"/>
    </source>
</evidence>
<sequence length="723" mass="81865">MNFCFKSSMPNVFFFIIIIIFPAFLNPGLNPAMAEGEKKYQTYELGEVIVTGERETKESPTTISEVSGAEIEKYNASNLGEALKLLPGVYLRQGRVKQESYATVRGFEQDKVLILLDGMPIYQPYEGLVNLTDIPAQNIAKIKVIKGVSSSLYGPNTMGGVINVITKKGGRDPEASLSCQVSDYNTRHIEATHGWKIGSLSYFMGASHKESDGFKLAENFTLPSDILAGMAQAPTPIPHTPIKTDSGLRDNSDYERDAITFTGTWDSTPNNTLGLSLEYYNNEYGIPAAAIYRETRSAGGTAHWYPRYWRFDDWERYTINVTEEYKVSKSIKLKGRFFYDDYQSVLNAYDDNTYTSQFRTAGAPSFDSKYDDYNTGFNLYGFWDGIENHHIRIGYSFKRDVHESEYTFYLSPSEYEKLISHTCSAALEDSMDISEKLTFTIGASYDTFEQKDRRQSFNSAKGDDINSFNPHAGISYDVSDSLNLYASAGKKIRFPTMKNLYANGVIGPQGNPDLKEEKTFSYEFGGQWRINHQVTFEGALFYNDIKNLILFDNQIGRFEQYENAKIYGAELSLLAKFTANLTGRLSYTFLVAENDDSTVIIETEHLKNDLIYKPDEIPYRPKHKIDMDLTKSFDFGVKLHLNGSWISDQTYYNHADSADNSKFVAEKNSLDGFFLLNTKITYDFNKHYQVFGAVENLLNEDYQELYLSPAPGISAWVGVKIAL</sequence>
<dbReference type="InterPro" id="IPR012910">
    <property type="entry name" value="Plug_dom"/>
</dbReference>
<dbReference type="CDD" id="cd01347">
    <property type="entry name" value="ligand_gated_channel"/>
    <property type="match status" value="1"/>
</dbReference>
<dbReference type="Pfam" id="PF00593">
    <property type="entry name" value="TonB_dep_Rec_b-barrel"/>
    <property type="match status" value="1"/>
</dbReference>
<protein>
    <submittedName>
        <fullName evidence="14">Outer membrane receptor for ferrienterochelin and colicins</fullName>
    </submittedName>
</protein>
<keyword evidence="5" id="KW-0732">Signal</keyword>
<dbReference type="RefSeq" id="WP_092236496.1">
    <property type="nucleotide sequence ID" value="NZ_FNLL01000010.1"/>
</dbReference>
<evidence type="ECO:0000256" key="10">
    <source>
        <dbReference type="PROSITE-ProRule" id="PRU01360"/>
    </source>
</evidence>
<dbReference type="InterPro" id="IPR037066">
    <property type="entry name" value="Plug_dom_sf"/>
</dbReference>
<feature type="domain" description="TonB-dependent receptor plug" evidence="13">
    <location>
        <begin position="57"/>
        <end position="161"/>
    </location>
</feature>
<evidence type="ECO:0000256" key="7">
    <source>
        <dbReference type="ARBA" id="ARBA00023136"/>
    </source>
</evidence>
<dbReference type="PANTHER" id="PTHR30069:SF29">
    <property type="entry name" value="HEMOGLOBIN AND HEMOGLOBIN-HAPTOGLOBIN-BINDING PROTEIN 1-RELATED"/>
    <property type="match status" value="1"/>
</dbReference>
<evidence type="ECO:0000256" key="6">
    <source>
        <dbReference type="ARBA" id="ARBA00023077"/>
    </source>
</evidence>
<organism evidence="14 15">
    <name type="scientific">Desulfobacula phenolica</name>
    <dbReference type="NCBI Taxonomy" id="90732"/>
    <lineage>
        <taxon>Bacteria</taxon>
        <taxon>Pseudomonadati</taxon>
        <taxon>Thermodesulfobacteriota</taxon>
        <taxon>Desulfobacteria</taxon>
        <taxon>Desulfobacterales</taxon>
        <taxon>Desulfobacteraceae</taxon>
        <taxon>Desulfobacula</taxon>
    </lineage>
</organism>
<dbReference type="EMBL" id="FNLL01000010">
    <property type="protein sequence ID" value="SDU50832.1"/>
    <property type="molecule type" value="Genomic_DNA"/>
</dbReference>
<evidence type="ECO:0000256" key="8">
    <source>
        <dbReference type="ARBA" id="ARBA00023170"/>
    </source>
</evidence>
<evidence type="ECO:0000256" key="5">
    <source>
        <dbReference type="ARBA" id="ARBA00022729"/>
    </source>
</evidence>
<dbReference type="SUPFAM" id="SSF56935">
    <property type="entry name" value="Porins"/>
    <property type="match status" value="1"/>
</dbReference>
<keyword evidence="15" id="KW-1185">Reference proteome</keyword>
<dbReference type="PANTHER" id="PTHR30069">
    <property type="entry name" value="TONB-DEPENDENT OUTER MEMBRANE RECEPTOR"/>
    <property type="match status" value="1"/>
</dbReference>
<feature type="domain" description="TonB-dependent receptor-like beta-barrel" evidence="12">
    <location>
        <begin position="265"/>
        <end position="697"/>
    </location>
</feature>
<keyword evidence="7 10" id="KW-0472">Membrane</keyword>
<name>A0A1H2J3E4_9BACT</name>
<evidence type="ECO:0000313" key="15">
    <source>
        <dbReference type="Proteomes" id="UP000199608"/>
    </source>
</evidence>
<dbReference type="Gene3D" id="2.170.130.10">
    <property type="entry name" value="TonB-dependent receptor, plug domain"/>
    <property type="match status" value="1"/>
</dbReference>
<keyword evidence="2 10" id="KW-0813">Transport</keyword>
<accession>A0A1H2J3E4</accession>
<evidence type="ECO:0000259" key="12">
    <source>
        <dbReference type="Pfam" id="PF00593"/>
    </source>
</evidence>
<dbReference type="Pfam" id="PF07715">
    <property type="entry name" value="Plug"/>
    <property type="match status" value="1"/>
</dbReference>
<evidence type="ECO:0000256" key="11">
    <source>
        <dbReference type="RuleBase" id="RU003357"/>
    </source>
</evidence>
<dbReference type="InterPro" id="IPR039426">
    <property type="entry name" value="TonB-dep_rcpt-like"/>
</dbReference>
<dbReference type="GO" id="GO:0044718">
    <property type="term" value="P:siderophore transmembrane transport"/>
    <property type="evidence" value="ECO:0007669"/>
    <property type="project" value="TreeGrafter"/>
</dbReference>
<dbReference type="AlphaFoldDB" id="A0A1H2J3E4"/>
<evidence type="ECO:0000256" key="2">
    <source>
        <dbReference type="ARBA" id="ARBA00022448"/>
    </source>
</evidence>
<dbReference type="Proteomes" id="UP000199608">
    <property type="component" value="Unassembled WGS sequence"/>
</dbReference>
<keyword evidence="8 14" id="KW-0675">Receptor</keyword>
<dbReference type="PROSITE" id="PS52016">
    <property type="entry name" value="TONB_DEPENDENT_REC_3"/>
    <property type="match status" value="1"/>
</dbReference>
<dbReference type="GO" id="GO:0009279">
    <property type="term" value="C:cell outer membrane"/>
    <property type="evidence" value="ECO:0007669"/>
    <property type="project" value="UniProtKB-SubCell"/>
</dbReference>
<comment type="similarity">
    <text evidence="10 11">Belongs to the TonB-dependent receptor family.</text>
</comment>
<evidence type="ECO:0000256" key="3">
    <source>
        <dbReference type="ARBA" id="ARBA00022452"/>
    </source>
</evidence>
<evidence type="ECO:0000256" key="1">
    <source>
        <dbReference type="ARBA" id="ARBA00004571"/>
    </source>
</evidence>
<evidence type="ECO:0000259" key="13">
    <source>
        <dbReference type="Pfam" id="PF07715"/>
    </source>
</evidence>
<keyword evidence="9 10" id="KW-0998">Cell outer membrane</keyword>
<reference evidence="15" key="1">
    <citation type="submission" date="2016-10" db="EMBL/GenBank/DDBJ databases">
        <authorList>
            <person name="Varghese N."/>
            <person name="Submissions S."/>
        </authorList>
    </citation>
    <scope>NUCLEOTIDE SEQUENCE [LARGE SCALE GENOMIC DNA]</scope>
    <source>
        <strain evidence="15">DSM 3384</strain>
    </source>
</reference>
<dbReference type="GO" id="GO:0015344">
    <property type="term" value="F:siderophore uptake transmembrane transporter activity"/>
    <property type="evidence" value="ECO:0007669"/>
    <property type="project" value="TreeGrafter"/>
</dbReference>
<proteinExistence type="inferred from homology"/>
<gene>
    <name evidence="14" type="ORF">SAMN04487931_110134</name>
</gene>
<dbReference type="InterPro" id="IPR036942">
    <property type="entry name" value="Beta-barrel_TonB_sf"/>
</dbReference>
<evidence type="ECO:0000313" key="14">
    <source>
        <dbReference type="EMBL" id="SDU50832.1"/>
    </source>
</evidence>
<keyword evidence="6 11" id="KW-0798">TonB box</keyword>
<evidence type="ECO:0000256" key="4">
    <source>
        <dbReference type="ARBA" id="ARBA00022692"/>
    </source>
</evidence>
<keyword evidence="3 10" id="KW-1134">Transmembrane beta strand</keyword>
<keyword evidence="4 10" id="KW-0812">Transmembrane</keyword>